<gene>
    <name evidence="10" type="ORF">TELCIR_13888</name>
</gene>
<keyword evidence="4" id="KW-0805">Transcription regulation</keyword>
<dbReference type="PROSITE" id="PS00031">
    <property type="entry name" value="NUCLEAR_REC_DBD_1"/>
    <property type="match status" value="1"/>
</dbReference>
<dbReference type="GO" id="GO:0008270">
    <property type="term" value="F:zinc ion binding"/>
    <property type="evidence" value="ECO:0007669"/>
    <property type="project" value="UniProtKB-KW"/>
</dbReference>
<dbReference type="Pfam" id="PF00105">
    <property type="entry name" value="zf-C4"/>
    <property type="match status" value="1"/>
</dbReference>
<dbReference type="PROSITE" id="PS51030">
    <property type="entry name" value="NUCLEAR_REC_DBD_2"/>
    <property type="match status" value="1"/>
</dbReference>
<dbReference type="SMART" id="SM00399">
    <property type="entry name" value="ZnF_C4"/>
    <property type="match status" value="1"/>
</dbReference>
<dbReference type="AlphaFoldDB" id="A0A2G9U473"/>
<keyword evidence="2" id="KW-0863">Zinc-finger</keyword>
<dbReference type="OrthoDB" id="5792192at2759"/>
<dbReference type="InterPro" id="IPR013088">
    <property type="entry name" value="Znf_NHR/GATA"/>
</dbReference>
<sequence>MRKRMNEILRIAGSHHKGLTPHSSRGGGAIAALRRGVSQDDIKRRWKRHLQMQRNGLTTVLGRLQSSPLDSFNTAYRPVKLHYDTMESESGPMCTICGSPGAQIHYRAMACGSCKVFFVRTLRREVPFMCDNDGKCVVTK</sequence>
<dbReference type="GO" id="GO:0043565">
    <property type="term" value="F:sequence-specific DNA binding"/>
    <property type="evidence" value="ECO:0007669"/>
    <property type="project" value="InterPro"/>
</dbReference>
<evidence type="ECO:0000256" key="3">
    <source>
        <dbReference type="ARBA" id="ARBA00022833"/>
    </source>
</evidence>
<keyword evidence="7" id="KW-0675">Receptor</keyword>
<evidence type="ECO:0000256" key="2">
    <source>
        <dbReference type="ARBA" id="ARBA00022771"/>
    </source>
</evidence>
<evidence type="ECO:0000256" key="4">
    <source>
        <dbReference type="ARBA" id="ARBA00023015"/>
    </source>
</evidence>
<evidence type="ECO:0000259" key="9">
    <source>
        <dbReference type="PROSITE" id="PS51030"/>
    </source>
</evidence>
<reference evidence="10 11" key="1">
    <citation type="submission" date="2015-09" db="EMBL/GenBank/DDBJ databases">
        <title>Draft genome of the parasitic nematode Teladorsagia circumcincta isolate WARC Sus (inbred).</title>
        <authorList>
            <person name="Mitreva M."/>
        </authorList>
    </citation>
    <scope>NUCLEOTIDE SEQUENCE [LARGE SCALE GENOMIC DNA]</scope>
    <source>
        <strain evidence="10 11">S</strain>
    </source>
</reference>
<dbReference type="PANTHER" id="PTHR48092">
    <property type="entry name" value="KNIRPS-RELATED PROTEIN-RELATED"/>
    <property type="match status" value="1"/>
</dbReference>
<evidence type="ECO:0000256" key="7">
    <source>
        <dbReference type="ARBA" id="ARBA00023170"/>
    </source>
</evidence>
<accession>A0A2G9U473</accession>
<proteinExistence type="predicted"/>
<dbReference type="SUPFAM" id="SSF57716">
    <property type="entry name" value="Glucocorticoid receptor-like (DNA-binding domain)"/>
    <property type="match status" value="1"/>
</dbReference>
<evidence type="ECO:0000313" key="11">
    <source>
        <dbReference type="Proteomes" id="UP000230423"/>
    </source>
</evidence>
<evidence type="ECO:0000256" key="5">
    <source>
        <dbReference type="ARBA" id="ARBA00023125"/>
    </source>
</evidence>
<keyword evidence="6" id="KW-0804">Transcription</keyword>
<evidence type="ECO:0000256" key="8">
    <source>
        <dbReference type="ARBA" id="ARBA00023242"/>
    </source>
</evidence>
<keyword evidence="11" id="KW-1185">Reference proteome</keyword>
<evidence type="ECO:0000256" key="1">
    <source>
        <dbReference type="ARBA" id="ARBA00022723"/>
    </source>
</evidence>
<feature type="non-terminal residue" evidence="10">
    <location>
        <position position="140"/>
    </location>
</feature>
<name>A0A2G9U473_TELCI</name>
<keyword evidence="8" id="KW-0539">Nucleus</keyword>
<dbReference type="Proteomes" id="UP000230423">
    <property type="component" value="Unassembled WGS sequence"/>
</dbReference>
<dbReference type="InterPro" id="IPR050200">
    <property type="entry name" value="Nuclear_hormone_rcpt_NR3"/>
</dbReference>
<keyword evidence="1" id="KW-0479">Metal-binding</keyword>
<protein>
    <submittedName>
        <fullName evidence="10">Zinc finger, C4 type</fullName>
    </submittedName>
</protein>
<keyword evidence="3" id="KW-0862">Zinc</keyword>
<keyword evidence="5" id="KW-0238">DNA-binding</keyword>
<feature type="domain" description="Nuclear receptor" evidence="9">
    <location>
        <begin position="91"/>
        <end position="140"/>
    </location>
</feature>
<dbReference type="InterPro" id="IPR001628">
    <property type="entry name" value="Znf_hrmn_rcpt"/>
</dbReference>
<dbReference type="Gene3D" id="3.30.50.10">
    <property type="entry name" value="Erythroid Transcription Factor GATA-1, subunit A"/>
    <property type="match status" value="1"/>
</dbReference>
<dbReference type="EMBL" id="KZ349864">
    <property type="protein sequence ID" value="PIO64482.1"/>
    <property type="molecule type" value="Genomic_DNA"/>
</dbReference>
<organism evidence="10 11">
    <name type="scientific">Teladorsagia circumcincta</name>
    <name type="common">Brown stomach worm</name>
    <name type="synonym">Ostertagia circumcincta</name>
    <dbReference type="NCBI Taxonomy" id="45464"/>
    <lineage>
        <taxon>Eukaryota</taxon>
        <taxon>Metazoa</taxon>
        <taxon>Ecdysozoa</taxon>
        <taxon>Nematoda</taxon>
        <taxon>Chromadorea</taxon>
        <taxon>Rhabditida</taxon>
        <taxon>Rhabditina</taxon>
        <taxon>Rhabditomorpha</taxon>
        <taxon>Strongyloidea</taxon>
        <taxon>Trichostrongylidae</taxon>
        <taxon>Teladorsagia</taxon>
    </lineage>
</organism>
<evidence type="ECO:0000313" key="10">
    <source>
        <dbReference type="EMBL" id="PIO64482.1"/>
    </source>
</evidence>
<dbReference type="GO" id="GO:0003700">
    <property type="term" value="F:DNA-binding transcription factor activity"/>
    <property type="evidence" value="ECO:0007669"/>
    <property type="project" value="InterPro"/>
</dbReference>
<evidence type="ECO:0000256" key="6">
    <source>
        <dbReference type="ARBA" id="ARBA00023163"/>
    </source>
</evidence>